<evidence type="ECO:0000313" key="3">
    <source>
        <dbReference type="EMBL" id="OLQ07513.1"/>
    </source>
</evidence>
<dbReference type="EMBL" id="LSRX01000137">
    <property type="protein sequence ID" value="OLQ07513.1"/>
    <property type="molecule type" value="Genomic_DNA"/>
</dbReference>
<sequence length="287" mass="30677">MQLRISRAMQRARRPTGIAGLLVMAVVASRGIGCSFSTLCCPQCSSSRHAHAEMHGTPSRARHFLLPRPSAMSEVTASWSETERKALELLEEKQPAWRRSYLGPKTEEDVQETFRAIAAAAGGEEQGLKAVERNLALMVFLPKQIAASAEALSAELGPDVAKDVIRKNPGVLTVPPASIKENVGAIVPLANVVGFFGDNPLIAQGLFAVLGAAVIYAVVVVGVINPLIKAYPGNQPCAILRLHLGAPVNVPKFRSLGPQDDDPVLLDASHNKASERSAELRKRLSST</sequence>
<dbReference type="AlphaFoldDB" id="A0A1Q9EJ90"/>
<feature type="transmembrane region" description="Helical" evidence="2">
    <location>
        <begin position="201"/>
        <end position="224"/>
    </location>
</feature>
<dbReference type="OrthoDB" id="427975at2759"/>
<proteinExistence type="predicted"/>
<reference evidence="3 4" key="1">
    <citation type="submission" date="2016-02" db="EMBL/GenBank/DDBJ databases">
        <title>Genome analysis of coral dinoflagellate symbionts highlights evolutionary adaptations to a symbiotic lifestyle.</title>
        <authorList>
            <person name="Aranda M."/>
            <person name="Li Y."/>
            <person name="Liew Y.J."/>
            <person name="Baumgarten S."/>
            <person name="Simakov O."/>
            <person name="Wilson M."/>
            <person name="Piel J."/>
            <person name="Ashoor H."/>
            <person name="Bougouffa S."/>
            <person name="Bajic V.B."/>
            <person name="Ryu T."/>
            <person name="Ravasi T."/>
            <person name="Bayer T."/>
            <person name="Micklem G."/>
            <person name="Kim H."/>
            <person name="Bhak J."/>
            <person name="Lajeunesse T.C."/>
            <person name="Voolstra C.R."/>
        </authorList>
    </citation>
    <scope>NUCLEOTIDE SEQUENCE [LARGE SCALE GENOMIC DNA]</scope>
    <source>
        <strain evidence="3 4">CCMP2467</strain>
    </source>
</reference>
<keyword evidence="2" id="KW-0472">Membrane</keyword>
<feature type="region of interest" description="Disordered" evidence="1">
    <location>
        <begin position="264"/>
        <end position="287"/>
    </location>
</feature>
<protein>
    <submittedName>
        <fullName evidence="3">Uncharacterized protein</fullName>
    </submittedName>
</protein>
<keyword evidence="4" id="KW-1185">Reference proteome</keyword>
<keyword evidence="2" id="KW-0812">Transmembrane</keyword>
<name>A0A1Q9EJ90_SYMMI</name>
<keyword evidence="2" id="KW-1133">Transmembrane helix</keyword>
<feature type="compositionally biased region" description="Basic and acidic residues" evidence="1">
    <location>
        <begin position="269"/>
        <end position="287"/>
    </location>
</feature>
<evidence type="ECO:0000256" key="1">
    <source>
        <dbReference type="SAM" id="MobiDB-lite"/>
    </source>
</evidence>
<accession>A0A1Q9EJ90</accession>
<gene>
    <name evidence="3" type="ORF">AK812_SmicGene9125</name>
</gene>
<organism evidence="3 4">
    <name type="scientific">Symbiodinium microadriaticum</name>
    <name type="common">Dinoflagellate</name>
    <name type="synonym">Zooxanthella microadriatica</name>
    <dbReference type="NCBI Taxonomy" id="2951"/>
    <lineage>
        <taxon>Eukaryota</taxon>
        <taxon>Sar</taxon>
        <taxon>Alveolata</taxon>
        <taxon>Dinophyceae</taxon>
        <taxon>Suessiales</taxon>
        <taxon>Symbiodiniaceae</taxon>
        <taxon>Symbiodinium</taxon>
    </lineage>
</organism>
<comment type="caution">
    <text evidence="3">The sequence shown here is derived from an EMBL/GenBank/DDBJ whole genome shotgun (WGS) entry which is preliminary data.</text>
</comment>
<evidence type="ECO:0000313" key="4">
    <source>
        <dbReference type="Proteomes" id="UP000186817"/>
    </source>
</evidence>
<evidence type="ECO:0000256" key="2">
    <source>
        <dbReference type="SAM" id="Phobius"/>
    </source>
</evidence>
<dbReference type="Proteomes" id="UP000186817">
    <property type="component" value="Unassembled WGS sequence"/>
</dbReference>